<dbReference type="InterPro" id="IPR036770">
    <property type="entry name" value="Ankyrin_rpt-contain_sf"/>
</dbReference>
<dbReference type="SUPFAM" id="SSF48403">
    <property type="entry name" value="Ankyrin repeat"/>
    <property type="match status" value="1"/>
</dbReference>
<dbReference type="Gene3D" id="1.25.40.20">
    <property type="entry name" value="Ankyrin repeat-containing domain"/>
    <property type="match status" value="1"/>
</dbReference>
<dbReference type="InterPro" id="IPR036116">
    <property type="entry name" value="FN3_sf"/>
</dbReference>
<proteinExistence type="predicted"/>
<dbReference type="PROSITE" id="PS50853">
    <property type="entry name" value="FN3"/>
    <property type="match status" value="1"/>
</dbReference>
<dbReference type="CDD" id="cd00063">
    <property type="entry name" value="FN3"/>
    <property type="match status" value="1"/>
</dbReference>
<gene>
    <name evidence="2" type="ORF">PPAR1163_LOCUS16589</name>
</gene>
<dbReference type="EMBL" id="HBGJ01026027">
    <property type="protein sequence ID" value="CAD9258217.1"/>
    <property type="molecule type" value="Transcribed_RNA"/>
</dbReference>
<dbReference type="Pfam" id="PF00041">
    <property type="entry name" value="fn3"/>
    <property type="match status" value="1"/>
</dbReference>
<dbReference type="Gene3D" id="2.60.40.10">
    <property type="entry name" value="Immunoglobulins"/>
    <property type="match status" value="1"/>
</dbReference>
<dbReference type="InterPro" id="IPR003961">
    <property type="entry name" value="FN3_dom"/>
</dbReference>
<sequence length="242" mass="27825">MAPVNWRVVLFRSVRDGDLETVQMLAERRPACVHEFFTKEMTHAELEWESLMWHEFVEATCLYIAASYCQENVVQWLLDSGVSPTTRCYCNQIPLDVVGQCHYDAATAKKVRGLLKRPPEVPKPPMAPSCNVKMGTEEMQRKVVEEFDPGPGLPVQTRAKTITEPVQRARVVVQYKTYWLPPGTNFEIRYRLREDEDWTLTQTRSTSKTIHSLLPENVYVFAVRAQNDTGWSEFSQAVEVPT</sequence>
<dbReference type="InterPro" id="IPR013783">
    <property type="entry name" value="Ig-like_fold"/>
</dbReference>
<dbReference type="AlphaFoldDB" id="A0A7S1U6T0"/>
<feature type="domain" description="Fibronectin type-III" evidence="1">
    <location>
        <begin position="151"/>
        <end position="242"/>
    </location>
</feature>
<organism evidence="2">
    <name type="scientific">Phaeomonas parva</name>
    <dbReference type="NCBI Taxonomy" id="124430"/>
    <lineage>
        <taxon>Eukaryota</taxon>
        <taxon>Sar</taxon>
        <taxon>Stramenopiles</taxon>
        <taxon>Ochrophyta</taxon>
        <taxon>Pinguiophyceae</taxon>
        <taxon>Pinguiochrysidales</taxon>
        <taxon>Pinguiochrysidaceae</taxon>
        <taxon>Phaeomonas</taxon>
    </lineage>
</organism>
<reference evidence="2" key="1">
    <citation type="submission" date="2021-01" db="EMBL/GenBank/DDBJ databases">
        <authorList>
            <person name="Corre E."/>
            <person name="Pelletier E."/>
            <person name="Niang G."/>
            <person name="Scheremetjew M."/>
            <person name="Finn R."/>
            <person name="Kale V."/>
            <person name="Holt S."/>
            <person name="Cochrane G."/>
            <person name="Meng A."/>
            <person name="Brown T."/>
            <person name="Cohen L."/>
        </authorList>
    </citation>
    <scope>NUCLEOTIDE SEQUENCE</scope>
    <source>
        <strain evidence="2">CCMP2877</strain>
    </source>
</reference>
<evidence type="ECO:0000313" key="2">
    <source>
        <dbReference type="EMBL" id="CAD9258217.1"/>
    </source>
</evidence>
<evidence type="ECO:0000259" key="1">
    <source>
        <dbReference type="PROSITE" id="PS50853"/>
    </source>
</evidence>
<name>A0A7S1U6T0_9STRA</name>
<accession>A0A7S1U6T0</accession>
<dbReference type="SUPFAM" id="SSF49265">
    <property type="entry name" value="Fibronectin type III"/>
    <property type="match status" value="1"/>
</dbReference>
<protein>
    <recommendedName>
        <fullName evidence="1">Fibronectin type-III domain-containing protein</fullName>
    </recommendedName>
</protein>